<proteinExistence type="predicted"/>
<feature type="non-terminal residue" evidence="4">
    <location>
        <position position="1"/>
    </location>
</feature>
<keyword evidence="2" id="KW-0732">Signal</keyword>
<dbReference type="InterPro" id="IPR038847">
    <property type="entry name" value="Granulysin-like"/>
</dbReference>
<dbReference type="PANTHER" id="PTHR15541:SF2">
    <property type="entry name" value="GRANULYSIN"/>
    <property type="match status" value="1"/>
</dbReference>
<reference evidence="4" key="1">
    <citation type="journal article" date="2021" name="Cell">
        <title>Tracing the genetic footprints of vertebrate landing in non-teleost ray-finned fishes.</title>
        <authorList>
            <person name="Bi X."/>
            <person name="Wang K."/>
            <person name="Yang L."/>
            <person name="Pan H."/>
            <person name="Jiang H."/>
            <person name="Wei Q."/>
            <person name="Fang M."/>
            <person name="Yu H."/>
            <person name="Zhu C."/>
            <person name="Cai Y."/>
            <person name="He Y."/>
            <person name="Gan X."/>
            <person name="Zeng H."/>
            <person name="Yu D."/>
            <person name="Zhu Y."/>
            <person name="Jiang H."/>
            <person name="Qiu Q."/>
            <person name="Yang H."/>
            <person name="Zhang Y.E."/>
            <person name="Wang W."/>
            <person name="Zhu M."/>
            <person name="He S."/>
            <person name="Zhang G."/>
        </authorList>
    </citation>
    <scope>NUCLEOTIDE SEQUENCE</scope>
    <source>
        <strain evidence="4">Allg_001</strain>
    </source>
</reference>
<dbReference type="InterPro" id="IPR011001">
    <property type="entry name" value="Saposin-like"/>
</dbReference>
<dbReference type="InterPro" id="IPR007856">
    <property type="entry name" value="SapB_1"/>
</dbReference>
<accession>A0A8J7NST9</accession>
<protein>
    <submittedName>
        <fullName evidence="4">NKL protein</fullName>
    </submittedName>
</protein>
<keyword evidence="1" id="KW-1015">Disulfide bond</keyword>
<feature type="signal peptide" evidence="2">
    <location>
        <begin position="1"/>
        <end position="17"/>
    </location>
</feature>
<evidence type="ECO:0000259" key="3">
    <source>
        <dbReference type="PROSITE" id="PS50015"/>
    </source>
</evidence>
<name>A0A8J7NST9_ATRSP</name>
<dbReference type="PANTHER" id="PTHR15541">
    <property type="entry name" value="GRANULYSIN RELATED"/>
    <property type="match status" value="1"/>
</dbReference>
<dbReference type="EMBL" id="JAAWVO010035850">
    <property type="protein sequence ID" value="MBN3317550.1"/>
    <property type="molecule type" value="Genomic_DNA"/>
</dbReference>
<dbReference type="InterPro" id="IPR008139">
    <property type="entry name" value="SaposinB_dom"/>
</dbReference>
<dbReference type="Proteomes" id="UP000736164">
    <property type="component" value="Unassembled WGS sequence"/>
</dbReference>
<comment type="caution">
    <text evidence="4">The sequence shown here is derived from an EMBL/GenBank/DDBJ whole genome shotgun (WGS) entry which is preliminary data.</text>
</comment>
<feature type="domain" description="Saposin B-type" evidence="3">
    <location>
        <begin position="42"/>
        <end position="122"/>
    </location>
</feature>
<feature type="chain" id="PRO_5035250102" evidence="2">
    <location>
        <begin position="18"/>
        <end position="128"/>
    </location>
</feature>
<gene>
    <name evidence="4" type="primary">Nkl</name>
    <name evidence="4" type="ORF">GTO95_0004264</name>
</gene>
<dbReference type="Gene3D" id="1.10.225.10">
    <property type="entry name" value="Saposin-like"/>
    <property type="match status" value="1"/>
</dbReference>
<dbReference type="GO" id="GO:0042742">
    <property type="term" value="P:defense response to bacterium"/>
    <property type="evidence" value="ECO:0007669"/>
    <property type="project" value="InterPro"/>
</dbReference>
<dbReference type="SMART" id="SM00741">
    <property type="entry name" value="SapB"/>
    <property type="match status" value="1"/>
</dbReference>
<evidence type="ECO:0000256" key="2">
    <source>
        <dbReference type="SAM" id="SignalP"/>
    </source>
</evidence>
<dbReference type="AlphaFoldDB" id="A0A8J7NST9"/>
<dbReference type="Pfam" id="PF03489">
    <property type="entry name" value="SapB_2"/>
    <property type="match status" value="1"/>
</dbReference>
<feature type="non-terminal residue" evidence="4">
    <location>
        <position position="128"/>
    </location>
</feature>
<dbReference type="PROSITE" id="PS50015">
    <property type="entry name" value="SAP_B"/>
    <property type="match status" value="1"/>
</dbReference>
<dbReference type="SUPFAM" id="SSF47862">
    <property type="entry name" value="Saposin"/>
    <property type="match status" value="1"/>
</dbReference>
<keyword evidence="5" id="KW-1185">Reference proteome</keyword>
<organism evidence="4 5">
    <name type="scientific">Atractosteus spatula</name>
    <name type="common">Alligator gar</name>
    <name type="synonym">Lepisosteus spatula</name>
    <dbReference type="NCBI Taxonomy" id="7917"/>
    <lineage>
        <taxon>Eukaryota</taxon>
        <taxon>Metazoa</taxon>
        <taxon>Chordata</taxon>
        <taxon>Craniata</taxon>
        <taxon>Vertebrata</taxon>
        <taxon>Euteleostomi</taxon>
        <taxon>Actinopterygii</taxon>
        <taxon>Neopterygii</taxon>
        <taxon>Holostei</taxon>
        <taxon>Semionotiformes</taxon>
        <taxon>Lepisosteidae</taxon>
        <taxon>Atractosteus</taxon>
    </lineage>
</organism>
<dbReference type="Pfam" id="PF05184">
    <property type="entry name" value="SapB_1"/>
    <property type="match status" value="1"/>
</dbReference>
<dbReference type="GO" id="GO:0006629">
    <property type="term" value="P:lipid metabolic process"/>
    <property type="evidence" value="ECO:0007669"/>
    <property type="project" value="InterPro"/>
</dbReference>
<evidence type="ECO:0000313" key="4">
    <source>
        <dbReference type="EMBL" id="MBN3317550.1"/>
    </source>
</evidence>
<dbReference type="InterPro" id="IPR008138">
    <property type="entry name" value="SapB_2"/>
</dbReference>
<evidence type="ECO:0000313" key="5">
    <source>
        <dbReference type="Proteomes" id="UP000736164"/>
    </source>
</evidence>
<evidence type="ECO:0000256" key="1">
    <source>
        <dbReference type="ARBA" id="ARBA00023157"/>
    </source>
</evidence>
<sequence length="128" mass="14101">MTRIILICLLLASSTLADSGHSDEEDIADAFLEEHGDSQQGLKFRCKACQAIMKIVKKSLPDDATKDDIIQSLHDVCAKMGPLKSVCKGIVKKYLEKLVHELMTDDGPKSACVHIKLCSAAPFPWKEM</sequence>